<proteinExistence type="predicted"/>
<gene>
    <name evidence="3" type="ORF">RCL2_000568000</name>
    <name evidence="2" type="ORF">RclHR1_01170003</name>
</gene>
<feature type="transmembrane region" description="Helical" evidence="1">
    <location>
        <begin position="96"/>
        <end position="118"/>
    </location>
</feature>
<feature type="transmembrane region" description="Helical" evidence="1">
    <location>
        <begin position="73"/>
        <end position="90"/>
    </location>
</feature>
<comment type="caution">
    <text evidence="2">The sequence shown here is derived from an EMBL/GenBank/DDBJ whole genome shotgun (WGS) entry which is preliminary data.</text>
</comment>
<evidence type="ECO:0000256" key="1">
    <source>
        <dbReference type="SAM" id="Phobius"/>
    </source>
</evidence>
<dbReference type="AlphaFoldDB" id="A0A2Z6QH86"/>
<evidence type="ECO:0000313" key="4">
    <source>
        <dbReference type="Proteomes" id="UP000247702"/>
    </source>
</evidence>
<dbReference type="Pfam" id="PF16015">
    <property type="entry name" value="Promethin"/>
    <property type="match status" value="1"/>
</dbReference>
<evidence type="ECO:0000313" key="3">
    <source>
        <dbReference type="EMBL" id="GES78376.1"/>
    </source>
</evidence>
<dbReference type="OrthoDB" id="2414239at2759"/>
<dbReference type="EMBL" id="BEXD01000191">
    <property type="protein sequence ID" value="GBB85119.1"/>
    <property type="molecule type" value="Genomic_DNA"/>
</dbReference>
<name>A0A2Z6QH86_9GLOM</name>
<organism evidence="2 4">
    <name type="scientific">Rhizophagus clarus</name>
    <dbReference type="NCBI Taxonomy" id="94130"/>
    <lineage>
        <taxon>Eukaryota</taxon>
        <taxon>Fungi</taxon>
        <taxon>Fungi incertae sedis</taxon>
        <taxon>Mucoromycota</taxon>
        <taxon>Glomeromycotina</taxon>
        <taxon>Glomeromycetes</taxon>
        <taxon>Glomerales</taxon>
        <taxon>Glomeraceae</taxon>
        <taxon>Rhizophagus</taxon>
    </lineage>
</organism>
<dbReference type="Proteomes" id="UP000247702">
    <property type="component" value="Unassembled WGS sequence"/>
</dbReference>
<keyword evidence="1" id="KW-0472">Membrane</keyword>
<sequence>MTGNMTQEHLIQSLGDEIKVKTGRFINHAEQCFHEYQSFAKDHPFLGLFIAIYFIFAITPILCFAVFSLFTTFLTLGGAIGIGLFFWLSFLSIYVFFLLISLVCVFFVTCTVFFWIALASLIGRIIFKYLDEHGINNNQTNENFDNHETTNAIKP</sequence>
<feature type="transmembrane region" description="Helical" evidence="1">
    <location>
        <begin position="45"/>
        <end position="66"/>
    </location>
</feature>
<dbReference type="EMBL" id="BLAL01000037">
    <property type="protein sequence ID" value="GES78376.1"/>
    <property type="molecule type" value="Genomic_DNA"/>
</dbReference>
<keyword evidence="4" id="KW-1185">Reference proteome</keyword>
<reference evidence="2 4" key="1">
    <citation type="submission" date="2017-11" db="EMBL/GenBank/DDBJ databases">
        <title>The genome of Rhizophagus clarus HR1 reveals common genetic basis of auxotrophy among arbuscular mycorrhizal fungi.</title>
        <authorList>
            <person name="Kobayashi Y."/>
        </authorList>
    </citation>
    <scope>NUCLEOTIDE SEQUENCE [LARGE SCALE GENOMIC DNA]</scope>
    <source>
        <strain evidence="2 4">HR1</strain>
    </source>
</reference>
<keyword evidence="1" id="KW-0812">Transmembrane</keyword>
<reference evidence="3" key="2">
    <citation type="submission" date="2019-10" db="EMBL/GenBank/DDBJ databases">
        <title>Conservation and host-specific expression of non-tandemly repeated heterogenous ribosome RNA gene in arbuscular mycorrhizal fungi.</title>
        <authorList>
            <person name="Maeda T."/>
            <person name="Kobayashi Y."/>
            <person name="Nakagawa T."/>
            <person name="Ezawa T."/>
            <person name="Yamaguchi K."/>
            <person name="Bino T."/>
            <person name="Nishimoto Y."/>
            <person name="Shigenobu S."/>
            <person name="Kawaguchi M."/>
        </authorList>
    </citation>
    <scope>NUCLEOTIDE SEQUENCE</scope>
    <source>
        <strain evidence="3">HR1</strain>
    </source>
</reference>
<dbReference type="Proteomes" id="UP000615446">
    <property type="component" value="Unassembled WGS sequence"/>
</dbReference>
<keyword evidence="1" id="KW-1133">Transmembrane helix</keyword>
<protein>
    <submittedName>
        <fullName evidence="2">Uncharacterized protein</fullName>
    </submittedName>
</protein>
<accession>A0A2Z6QH86</accession>
<evidence type="ECO:0000313" key="2">
    <source>
        <dbReference type="EMBL" id="GBB85119.1"/>
    </source>
</evidence>